<dbReference type="GO" id="GO:0046872">
    <property type="term" value="F:metal ion binding"/>
    <property type="evidence" value="ECO:0007669"/>
    <property type="project" value="UniProtKB-KW"/>
</dbReference>
<reference evidence="10" key="1">
    <citation type="submission" date="2016-10" db="EMBL/GenBank/DDBJ databases">
        <authorList>
            <person name="Varghese N."/>
            <person name="Submissions S."/>
        </authorList>
    </citation>
    <scope>NUCLEOTIDE SEQUENCE [LARGE SCALE GENOMIC DNA]</scope>
    <source>
        <strain evidence="10">CGMCC 1.8946</strain>
    </source>
</reference>
<dbReference type="AlphaFoldDB" id="A0A1G4Q2E6"/>
<evidence type="ECO:0000256" key="3">
    <source>
        <dbReference type="ARBA" id="ARBA00022723"/>
    </source>
</evidence>
<evidence type="ECO:0000256" key="5">
    <source>
        <dbReference type="ARBA" id="ARBA00022842"/>
    </source>
</evidence>
<evidence type="ECO:0000256" key="4">
    <source>
        <dbReference type="ARBA" id="ARBA00022741"/>
    </source>
</evidence>
<keyword evidence="3" id="KW-0479">Metal-binding</keyword>
<dbReference type="Proteomes" id="UP000198601">
    <property type="component" value="Unassembled WGS sequence"/>
</dbReference>
<evidence type="ECO:0000259" key="8">
    <source>
        <dbReference type="Pfam" id="PF12804"/>
    </source>
</evidence>
<dbReference type="CDD" id="cd02503">
    <property type="entry name" value="MobA"/>
    <property type="match status" value="1"/>
</dbReference>
<dbReference type="SUPFAM" id="SSF53448">
    <property type="entry name" value="Nucleotide-diphospho-sugar transferases"/>
    <property type="match status" value="1"/>
</dbReference>
<dbReference type="PANTHER" id="PTHR19136:SF81">
    <property type="entry name" value="MOLYBDENUM COFACTOR GUANYLYLTRANSFERASE"/>
    <property type="match status" value="1"/>
</dbReference>
<keyword evidence="7" id="KW-0501">Molybdenum cofactor biosynthesis</keyword>
<dbReference type="EMBL" id="FMTT01000005">
    <property type="protein sequence ID" value="SCW38692.1"/>
    <property type="molecule type" value="Genomic_DNA"/>
</dbReference>
<dbReference type="GO" id="GO:0005525">
    <property type="term" value="F:GTP binding"/>
    <property type="evidence" value="ECO:0007669"/>
    <property type="project" value="UniProtKB-KW"/>
</dbReference>
<keyword evidence="5" id="KW-0460">Magnesium</keyword>
<dbReference type="STRING" id="624147.SAMN04487970_100542"/>
<keyword evidence="10" id="KW-1185">Reference proteome</keyword>
<dbReference type="GO" id="GO:0016779">
    <property type="term" value="F:nucleotidyltransferase activity"/>
    <property type="evidence" value="ECO:0007669"/>
    <property type="project" value="UniProtKB-ARBA"/>
</dbReference>
<feature type="domain" description="MobA-like NTP transferase" evidence="8">
    <location>
        <begin position="4"/>
        <end position="150"/>
    </location>
</feature>
<keyword evidence="6" id="KW-0342">GTP-binding</keyword>
<keyword evidence="4" id="KW-0547">Nucleotide-binding</keyword>
<keyword evidence="1" id="KW-0963">Cytoplasm</keyword>
<evidence type="ECO:0000256" key="2">
    <source>
        <dbReference type="ARBA" id="ARBA00022679"/>
    </source>
</evidence>
<gene>
    <name evidence="9" type="ORF">SAMN04487970_100542</name>
</gene>
<evidence type="ECO:0000313" key="10">
    <source>
        <dbReference type="Proteomes" id="UP000198601"/>
    </source>
</evidence>
<evidence type="ECO:0000256" key="1">
    <source>
        <dbReference type="ARBA" id="ARBA00022490"/>
    </source>
</evidence>
<dbReference type="Pfam" id="PF12804">
    <property type="entry name" value="NTP_transf_3"/>
    <property type="match status" value="1"/>
</dbReference>
<dbReference type="GO" id="GO:0006777">
    <property type="term" value="P:Mo-molybdopterin cofactor biosynthetic process"/>
    <property type="evidence" value="ECO:0007669"/>
    <property type="project" value="UniProtKB-KW"/>
</dbReference>
<dbReference type="OrthoDB" id="9788394at2"/>
<evidence type="ECO:0000256" key="7">
    <source>
        <dbReference type="ARBA" id="ARBA00023150"/>
    </source>
</evidence>
<organism evidence="9 10">
    <name type="scientific">Paenibacillus tianmuensis</name>
    <dbReference type="NCBI Taxonomy" id="624147"/>
    <lineage>
        <taxon>Bacteria</taxon>
        <taxon>Bacillati</taxon>
        <taxon>Bacillota</taxon>
        <taxon>Bacilli</taxon>
        <taxon>Bacillales</taxon>
        <taxon>Paenibacillaceae</taxon>
        <taxon>Paenibacillus</taxon>
    </lineage>
</organism>
<dbReference type="InterPro" id="IPR013482">
    <property type="entry name" value="Molybde_CF_guanTrfase"/>
</dbReference>
<evidence type="ECO:0000313" key="9">
    <source>
        <dbReference type="EMBL" id="SCW38692.1"/>
    </source>
</evidence>
<accession>A0A1G4Q2E6</accession>
<evidence type="ECO:0000256" key="6">
    <source>
        <dbReference type="ARBA" id="ARBA00023134"/>
    </source>
</evidence>
<dbReference type="PANTHER" id="PTHR19136">
    <property type="entry name" value="MOLYBDENUM COFACTOR GUANYLYLTRANSFERASE"/>
    <property type="match status" value="1"/>
</dbReference>
<dbReference type="Gene3D" id="3.90.550.10">
    <property type="entry name" value="Spore Coat Polysaccharide Biosynthesis Protein SpsA, Chain A"/>
    <property type="match status" value="1"/>
</dbReference>
<dbReference type="InterPro" id="IPR029044">
    <property type="entry name" value="Nucleotide-diphossugar_trans"/>
</dbReference>
<dbReference type="InterPro" id="IPR025877">
    <property type="entry name" value="MobA-like_NTP_Trfase"/>
</dbReference>
<proteinExistence type="predicted"/>
<protein>
    <submittedName>
        <fullName evidence="9">Molybdopterin-guanine dinucleotide biosynthesis protein A</fullName>
    </submittedName>
</protein>
<sequence length="210" mass="23412">MMTGVLLAGGHPRRIEGRPAELLVLAGETVVAKQIREMLTICGEVIIVTNEPKIFLEHVPRSVRIITDFYPGRGPLGGLHAALTLSRYPELWVTGGAMPFISARAASFLAEHRSVFGYDAVLPEVSGRPEPLHGIYRQSCLTALMPLLESGSDVQPGWMTFLRKLRWGCVEADMLRKQNFGDAFTFRIKTERQYSEAVSRAQAQLRSVYR</sequence>
<keyword evidence="2" id="KW-0808">Transferase</keyword>
<name>A0A1G4Q2E6_9BACL</name>